<dbReference type="STRING" id="6290.A0A0N4WYS4"/>
<evidence type="ECO:0000313" key="4">
    <source>
        <dbReference type="Proteomes" id="UP000268014"/>
    </source>
</evidence>
<dbReference type="InterPro" id="IPR006342">
    <property type="entry name" value="FkbM_mtfrase"/>
</dbReference>
<dbReference type="EMBL" id="UZAF01019728">
    <property type="protein sequence ID" value="VDO63016.1"/>
    <property type="molecule type" value="Genomic_DNA"/>
</dbReference>
<keyword evidence="4" id="KW-1185">Reference proteome</keyword>
<dbReference type="PANTHER" id="PTHR22989">
    <property type="entry name" value="UNCHARACTERIZED DUF13 C.ELEGANS"/>
    <property type="match status" value="1"/>
</dbReference>
<feature type="domain" description="Methyltransferase FkbM" evidence="2">
    <location>
        <begin position="224"/>
        <end position="360"/>
    </location>
</feature>
<dbReference type="OMA" id="EMWYWVK"/>
<evidence type="ECO:0000259" key="2">
    <source>
        <dbReference type="Pfam" id="PF05050"/>
    </source>
</evidence>
<keyword evidence="1" id="KW-0812">Transmembrane</keyword>
<name>A0A0N4WYS4_HAEPC</name>
<organism evidence="5">
    <name type="scientific">Haemonchus placei</name>
    <name type="common">Barber's pole worm</name>
    <dbReference type="NCBI Taxonomy" id="6290"/>
    <lineage>
        <taxon>Eukaryota</taxon>
        <taxon>Metazoa</taxon>
        <taxon>Ecdysozoa</taxon>
        <taxon>Nematoda</taxon>
        <taxon>Chromadorea</taxon>
        <taxon>Rhabditida</taxon>
        <taxon>Rhabditina</taxon>
        <taxon>Rhabditomorpha</taxon>
        <taxon>Strongyloidea</taxon>
        <taxon>Trichostrongylidae</taxon>
        <taxon>Haemonchus</taxon>
    </lineage>
</organism>
<dbReference type="Proteomes" id="UP000268014">
    <property type="component" value="Unassembled WGS sequence"/>
</dbReference>
<evidence type="ECO:0000313" key="5">
    <source>
        <dbReference type="WBParaSite" id="HPLM_0001704101-mRNA-1"/>
    </source>
</evidence>
<dbReference type="AlphaFoldDB" id="A0A0N4WYS4"/>
<gene>
    <name evidence="3" type="ORF">HPLM_LOCUS17035</name>
</gene>
<dbReference type="Pfam" id="PF05050">
    <property type="entry name" value="Methyltransf_21"/>
    <property type="match status" value="1"/>
</dbReference>
<protein>
    <submittedName>
        <fullName evidence="5">Methyltransf_21 domain-containing protein</fullName>
    </submittedName>
</protein>
<dbReference type="PANTHER" id="PTHR22989:SF4">
    <property type="entry name" value="METHYLTRANSFERASE FKBM DOMAIN-CONTAINING PROTEIN"/>
    <property type="match status" value="1"/>
</dbReference>
<evidence type="ECO:0000256" key="1">
    <source>
        <dbReference type="SAM" id="Phobius"/>
    </source>
</evidence>
<keyword evidence="1" id="KW-1133">Transmembrane helix</keyword>
<keyword evidence="1" id="KW-0472">Membrane</keyword>
<dbReference type="WBParaSite" id="HPLM_0001704101-mRNA-1">
    <property type="protein sequence ID" value="HPLM_0001704101-mRNA-1"/>
    <property type="gene ID" value="HPLM_0001704101"/>
</dbReference>
<reference evidence="5" key="1">
    <citation type="submission" date="2017-02" db="UniProtKB">
        <authorList>
            <consortium name="WormBaseParasite"/>
        </authorList>
    </citation>
    <scope>IDENTIFICATION</scope>
</reference>
<dbReference type="OrthoDB" id="5872171at2759"/>
<feature type="transmembrane region" description="Helical" evidence="1">
    <location>
        <begin position="96"/>
        <end position="115"/>
    </location>
</feature>
<evidence type="ECO:0000313" key="3">
    <source>
        <dbReference type="EMBL" id="VDO63016.1"/>
    </source>
</evidence>
<reference evidence="3 4" key="2">
    <citation type="submission" date="2018-11" db="EMBL/GenBank/DDBJ databases">
        <authorList>
            <consortium name="Pathogen Informatics"/>
        </authorList>
    </citation>
    <scope>NUCLEOTIDE SEQUENCE [LARGE SCALE GENOMIC DNA]</scope>
    <source>
        <strain evidence="3 4">MHpl1</strain>
    </source>
</reference>
<accession>A0A0N4WYS4</accession>
<proteinExistence type="predicted"/>
<sequence length="393" mass="45374">MLASIMVRFSPYTLHSTLVPSLTKLGNADEIPSIIDISLDRLRTARLYCNSAESYWYHLSDSAYSIGRIAYRIVIAREHDFLMQTEQWVTMAVKSLRPFIMILASIFFILLTISLTKPSRFNEVGVQRIGRAFSLDHIMGGLPSEYRPTKVAEAFDTWHSCLSEALTPIMNDSKQLWGTFRDSVNRCYTSSPMKNIVLTGVSNKDEIKFHVFNKTDDTPSVVITLGIGWDVQAEKKLKEQLPNGSQFYGADPIYEQNDKLYSEIGQYFPLAVGHYVFRTMVHIDVITFLTKLTQTRFIDQFLMDNEGPEYDLLPMMGVGREFDQNGIIVCQINAEIHHGHTDYQERFAAVLQQLLSDRRYAIFKVVTTTHHRTFLLNFEHRECIEKYILQYFR</sequence>